<sequence length="228" mass="23047">MSGRSGAAVRALVVAKAPVAGQVKTRLGADVGLEQAAGLAAAALLDTLEACTTAYGAEHCHLALAGDLAGAVASTDLLAAVAGWTVHEQRGEDFADRLVAAHADVAASGPGPVVQVGMDTPQLTPALLEATAEVLQEHDAVLGPAEDGGWWVLGLRDPRDAAALAGVPMSTAHTHRDTAAALAARGLSVGTTTVLRDVDEVPDADAVARAVPGTRFARRWHALWGVGA</sequence>
<dbReference type="PANTHER" id="PTHR36529">
    <property type="entry name" value="SLL1095 PROTEIN"/>
    <property type="match status" value="1"/>
</dbReference>
<protein>
    <submittedName>
        <fullName evidence="1">Unannotated protein</fullName>
    </submittedName>
</protein>
<gene>
    <name evidence="1" type="ORF">UFOPK2761_00947</name>
</gene>
<dbReference type="PANTHER" id="PTHR36529:SF1">
    <property type="entry name" value="GLYCOSYLTRANSFERASE"/>
    <property type="match status" value="1"/>
</dbReference>
<evidence type="ECO:0000313" key="1">
    <source>
        <dbReference type="EMBL" id="CAB4736529.1"/>
    </source>
</evidence>
<accession>A0A6J6SQR6</accession>
<dbReference type="AlphaFoldDB" id="A0A6J6SQR6"/>
<dbReference type="Pfam" id="PF09837">
    <property type="entry name" value="DUF2064"/>
    <property type="match status" value="1"/>
</dbReference>
<dbReference type="Gene3D" id="3.90.550.10">
    <property type="entry name" value="Spore Coat Polysaccharide Biosynthesis Protein SpsA, Chain A"/>
    <property type="match status" value="1"/>
</dbReference>
<dbReference type="SUPFAM" id="SSF53448">
    <property type="entry name" value="Nucleotide-diphospho-sugar transferases"/>
    <property type="match status" value="1"/>
</dbReference>
<proteinExistence type="predicted"/>
<dbReference type="EMBL" id="CAEZYQ010000006">
    <property type="protein sequence ID" value="CAB4736529.1"/>
    <property type="molecule type" value="Genomic_DNA"/>
</dbReference>
<organism evidence="1">
    <name type="scientific">freshwater metagenome</name>
    <dbReference type="NCBI Taxonomy" id="449393"/>
    <lineage>
        <taxon>unclassified sequences</taxon>
        <taxon>metagenomes</taxon>
        <taxon>ecological metagenomes</taxon>
    </lineage>
</organism>
<name>A0A6J6SQR6_9ZZZZ</name>
<dbReference type="NCBIfam" id="TIGR04282">
    <property type="entry name" value="glyco_like_cofC"/>
    <property type="match status" value="1"/>
</dbReference>
<dbReference type="InterPro" id="IPR018641">
    <property type="entry name" value="Trfase_1_rSAM/seldom-assoc"/>
</dbReference>
<dbReference type="InterPro" id="IPR029044">
    <property type="entry name" value="Nucleotide-diphossugar_trans"/>
</dbReference>
<reference evidence="1" key="1">
    <citation type="submission" date="2020-05" db="EMBL/GenBank/DDBJ databases">
        <authorList>
            <person name="Chiriac C."/>
            <person name="Salcher M."/>
            <person name="Ghai R."/>
            <person name="Kavagutti S V."/>
        </authorList>
    </citation>
    <scope>NUCLEOTIDE SEQUENCE</scope>
</reference>